<accession>A0A284VQ90</accession>
<dbReference type="EMBL" id="FZMP01000182">
    <property type="protein sequence ID" value="SNQ61460.1"/>
    <property type="molecule type" value="Genomic_DNA"/>
</dbReference>
<dbReference type="SMART" id="SM00363">
    <property type="entry name" value="S4"/>
    <property type="match status" value="1"/>
</dbReference>
<keyword evidence="5" id="KW-0808">Transferase</keyword>
<reference evidence="6" key="1">
    <citation type="submission" date="2017-06" db="EMBL/GenBank/DDBJ databases">
        <authorList>
            <person name="Cremers G."/>
        </authorList>
    </citation>
    <scope>NUCLEOTIDE SEQUENCE [LARGE SCALE GENOMIC DNA]</scope>
</reference>
<gene>
    <name evidence="5" type="ORF">MNV_370002</name>
</gene>
<proteinExistence type="inferred from homology"/>
<dbReference type="PANTHER" id="PTHR32319:SF0">
    <property type="entry name" value="BACTERIAL HEMOLYSIN-LIKE PROTEIN"/>
    <property type="match status" value="1"/>
</dbReference>
<keyword evidence="1 3" id="KW-0694">RNA-binding</keyword>
<dbReference type="SUPFAM" id="SSF53335">
    <property type="entry name" value="S-adenosyl-L-methionine-dependent methyltransferases"/>
    <property type="match status" value="1"/>
</dbReference>
<evidence type="ECO:0000313" key="5">
    <source>
        <dbReference type="EMBL" id="SNQ61460.1"/>
    </source>
</evidence>
<dbReference type="PROSITE" id="PS50889">
    <property type="entry name" value="S4"/>
    <property type="match status" value="1"/>
</dbReference>
<evidence type="ECO:0000256" key="2">
    <source>
        <dbReference type="ARBA" id="ARBA00029460"/>
    </source>
</evidence>
<dbReference type="RefSeq" id="WP_306453643.1">
    <property type="nucleotide sequence ID" value="NZ_FZMP01000182.1"/>
</dbReference>
<dbReference type="AlphaFoldDB" id="A0A284VQ90"/>
<dbReference type="GO" id="GO:0008168">
    <property type="term" value="F:methyltransferase activity"/>
    <property type="evidence" value="ECO:0007669"/>
    <property type="project" value="UniProtKB-KW"/>
</dbReference>
<dbReference type="InterPro" id="IPR047048">
    <property type="entry name" value="TlyA"/>
</dbReference>
<keyword evidence="5" id="KW-0489">Methyltransferase</keyword>
<evidence type="ECO:0000313" key="6">
    <source>
        <dbReference type="Proteomes" id="UP000218615"/>
    </source>
</evidence>
<dbReference type="Pfam" id="PF01728">
    <property type="entry name" value="FtsJ"/>
    <property type="match status" value="1"/>
</dbReference>
<dbReference type="PANTHER" id="PTHR32319">
    <property type="entry name" value="BACTERIAL HEMOLYSIN-LIKE PROTEIN"/>
    <property type="match status" value="1"/>
</dbReference>
<comment type="similarity">
    <text evidence="2">Belongs to the TlyA family.</text>
</comment>
<dbReference type="Gene3D" id="3.10.290.10">
    <property type="entry name" value="RNA-binding S4 domain"/>
    <property type="match status" value="1"/>
</dbReference>
<dbReference type="Proteomes" id="UP000218615">
    <property type="component" value="Unassembled WGS sequence"/>
</dbReference>
<evidence type="ECO:0000256" key="1">
    <source>
        <dbReference type="ARBA" id="ARBA00022884"/>
    </source>
</evidence>
<dbReference type="GO" id="GO:0003723">
    <property type="term" value="F:RNA binding"/>
    <property type="evidence" value="ECO:0007669"/>
    <property type="project" value="UniProtKB-KW"/>
</dbReference>
<dbReference type="InterPro" id="IPR029063">
    <property type="entry name" value="SAM-dependent_MTases_sf"/>
</dbReference>
<dbReference type="CDD" id="cd02440">
    <property type="entry name" value="AdoMet_MTases"/>
    <property type="match status" value="1"/>
</dbReference>
<keyword evidence="6" id="KW-1185">Reference proteome</keyword>
<dbReference type="GO" id="GO:0032259">
    <property type="term" value="P:methylation"/>
    <property type="evidence" value="ECO:0007669"/>
    <property type="project" value="UniProtKB-KW"/>
</dbReference>
<dbReference type="InterPro" id="IPR002877">
    <property type="entry name" value="RNA_MeTrfase_FtsJ_dom"/>
</dbReference>
<sequence>MRLDSYLVEIGNLGSRGRAKRSITEGYVKVNGRVVTKPSFDVAYSDNVEVSGGLDKPAGYWKLKEIQEKTGIIKDGDSVLDIGSSAGGFLLFASGIASHVHGIEFSQEFRSELGKIVHEHPNVTVGFGDAFTMPFEKEKFDVLLIDITVSPLSSIKALENVLGALKSSGRLLLVVKLPKKRIGTQS</sequence>
<feature type="domain" description="RNA-binding S4" evidence="4">
    <location>
        <begin position="1"/>
        <end position="64"/>
    </location>
</feature>
<evidence type="ECO:0000259" key="4">
    <source>
        <dbReference type="SMART" id="SM00363"/>
    </source>
</evidence>
<dbReference type="InterPro" id="IPR002942">
    <property type="entry name" value="S4_RNA-bd"/>
</dbReference>
<evidence type="ECO:0000256" key="3">
    <source>
        <dbReference type="PROSITE-ProRule" id="PRU00182"/>
    </source>
</evidence>
<dbReference type="SUPFAM" id="SSF55174">
    <property type="entry name" value="Alpha-L RNA-binding motif"/>
    <property type="match status" value="1"/>
</dbReference>
<name>A0A284VQ90_9EURY</name>
<dbReference type="STRING" id="1392998.ANME2D_02737"/>
<dbReference type="Pfam" id="PF01479">
    <property type="entry name" value="S4"/>
    <property type="match status" value="1"/>
</dbReference>
<dbReference type="Gene3D" id="3.40.50.150">
    <property type="entry name" value="Vaccinia Virus protein VP39"/>
    <property type="match status" value="1"/>
</dbReference>
<dbReference type="CDD" id="cd00165">
    <property type="entry name" value="S4"/>
    <property type="match status" value="1"/>
</dbReference>
<protein>
    <submittedName>
        <fullName evidence="5">RNA binding methyltransferase FtsJ like protein</fullName>
    </submittedName>
</protein>
<organism evidence="5 6">
    <name type="scientific">Candidatus Methanoperedens nitratireducens</name>
    <dbReference type="NCBI Taxonomy" id="1392998"/>
    <lineage>
        <taxon>Archaea</taxon>
        <taxon>Methanobacteriati</taxon>
        <taxon>Methanobacteriota</taxon>
        <taxon>Stenosarchaea group</taxon>
        <taxon>Methanomicrobia</taxon>
        <taxon>Methanosarcinales</taxon>
        <taxon>ANME-2 cluster</taxon>
        <taxon>Candidatus Methanoperedentaceae</taxon>
        <taxon>Candidatus Methanoperedens</taxon>
    </lineage>
</organism>
<dbReference type="InterPro" id="IPR036986">
    <property type="entry name" value="S4_RNA-bd_sf"/>
</dbReference>